<dbReference type="EMBL" id="FNSA01000003">
    <property type="protein sequence ID" value="SEC62748.1"/>
    <property type="molecule type" value="Genomic_DNA"/>
</dbReference>
<evidence type="ECO:0000313" key="2">
    <source>
        <dbReference type="Proteomes" id="UP000182241"/>
    </source>
</evidence>
<protein>
    <submittedName>
        <fullName evidence="1">Uncharacterized protein</fullName>
    </submittedName>
</protein>
<dbReference type="STRING" id="57704.SAMN04489793_2772"/>
<dbReference type="Proteomes" id="UP000182241">
    <property type="component" value="Unassembled WGS sequence"/>
</dbReference>
<reference evidence="2" key="1">
    <citation type="submission" date="2016-10" db="EMBL/GenBank/DDBJ databases">
        <authorList>
            <person name="Varghese N."/>
            <person name="Submissions S."/>
        </authorList>
    </citation>
    <scope>NUCLEOTIDE SEQUENCE [LARGE SCALE GENOMIC DNA]</scope>
    <source>
        <strain evidence="2">DSM 44234</strain>
    </source>
</reference>
<dbReference type="AlphaFoldDB" id="A0A1H4U2T0"/>
<organism evidence="1 2">
    <name type="scientific">Tsukamurella tyrosinosolvens</name>
    <dbReference type="NCBI Taxonomy" id="57704"/>
    <lineage>
        <taxon>Bacteria</taxon>
        <taxon>Bacillati</taxon>
        <taxon>Actinomycetota</taxon>
        <taxon>Actinomycetes</taxon>
        <taxon>Mycobacteriales</taxon>
        <taxon>Tsukamurellaceae</taxon>
        <taxon>Tsukamurella</taxon>
    </lineage>
</organism>
<name>A0A1H4U2T0_TSUTY</name>
<proteinExistence type="predicted"/>
<sequence>MFDNWVGLYADRTLHRFDPPRPVLVTVADVLPGGIGLPITGVDARPLWKRGAGARFERVMPGRQLAWLLEATGAWLAIVEVDVESANGQSSITLQVLARREQLQLDTVTNRARSGPAELARRRGR</sequence>
<dbReference type="OrthoDB" id="4570648at2"/>
<evidence type="ECO:0000313" key="1">
    <source>
        <dbReference type="EMBL" id="SEC62748.1"/>
    </source>
</evidence>
<gene>
    <name evidence="1" type="ORF">SAMN04489793_2772</name>
</gene>
<accession>A0A1H4U2T0</accession>
<keyword evidence="2" id="KW-1185">Reference proteome</keyword>
<dbReference type="RefSeq" id="WP_139286152.1">
    <property type="nucleotide sequence ID" value="NZ_FNSA01000003.1"/>
</dbReference>